<dbReference type="AlphaFoldDB" id="A0A3S2VV84"/>
<dbReference type="RefSeq" id="WP_127728817.1">
    <property type="nucleotide sequence ID" value="NZ_SACP01000009.1"/>
</dbReference>
<sequence length="126" mass="13674">MIPALVLAFWSTETRAIDWESHALLTEAGRPLLVSTSDGSIDAQTVGETSSLFRRITADGTECEAKDGKTRRIRIVCTAKGTHSVSVYIGKIVGAGQFLIQQVAINTRMLPAAERVAHVRNLVSHE</sequence>
<comment type="caution">
    <text evidence="1">The sequence shown here is derived from an EMBL/GenBank/DDBJ whole genome shotgun (WGS) entry which is preliminary data.</text>
</comment>
<proteinExistence type="predicted"/>
<name>A0A3S2VV84_9HYPH</name>
<dbReference type="OrthoDB" id="8001471at2"/>
<accession>A0A3S2VV84</accession>
<dbReference type="EMBL" id="SACP01000009">
    <property type="protein sequence ID" value="RVU18387.1"/>
    <property type="molecule type" value="Genomic_DNA"/>
</dbReference>
<protein>
    <submittedName>
        <fullName evidence="1">Uncharacterized protein</fullName>
    </submittedName>
</protein>
<organism evidence="1 2">
    <name type="scientific">Methylobacterium oryzihabitans</name>
    <dbReference type="NCBI Taxonomy" id="2499852"/>
    <lineage>
        <taxon>Bacteria</taxon>
        <taxon>Pseudomonadati</taxon>
        <taxon>Pseudomonadota</taxon>
        <taxon>Alphaproteobacteria</taxon>
        <taxon>Hyphomicrobiales</taxon>
        <taxon>Methylobacteriaceae</taxon>
        <taxon>Methylobacterium</taxon>
    </lineage>
</organism>
<reference evidence="1 2" key="1">
    <citation type="submission" date="2019-01" db="EMBL/GenBank/DDBJ databases">
        <authorList>
            <person name="Chen W.-M."/>
        </authorList>
    </citation>
    <scope>NUCLEOTIDE SEQUENCE [LARGE SCALE GENOMIC DNA]</scope>
    <source>
        <strain evidence="1 2">TER-1</strain>
    </source>
</reference>
<gene>
    <name evidence="1" type="ORF">EOE48_10845</name>
</gene>
<keyword evidence="2" id="KW-1185">Reference proteome</keyword>
<evidence type="ECO:0000313" key="2">
    <source>
        <dbReference type="Proteomes" id="UP000286997"/>
    </source>
</evidence>
<dbReference type="Proteomes" id="UP000286997">
    <property type="component" value="Unassembled WGS sequence"/>
</dbReference>
<evidence type="ECO:0000313" key="1">
    <source>
        <dbReference type="EMBL" id="RVU18387.1"/>
    </source>
</evidence>